<gene>
    <name evidence="2" type="ORF">GCM10022214_41370</name>
</gene>
<feature type="region of interest" description="Disordered" evidence="1">
    <location>
        <begin position="24"/>
        <end position="61"/>
    </location>
</feature>
<keyword evidence="3" id="KW-1185">Reference proteome</keyword>
<dbReference type="Proteomes" id="UP001500683">
    <property type="component" value="Unassembled WGS sequence"/>
</dbReference>
<evidence type="ECO:0000313" key="3">
    <source>
        <dbReference type="Proteomes" id="UP001500683"/>
    </source>
</evidence>
<reference evidence="3" key="1">
    <citation type="journal article" date="2019" name="Int. J. Syst. Evol. Microbiol.">
        <title>The Global Catalogue of Microorganisms (GCM) 10K type strain sequencing project: providing services to taxonomists for standard genome sequencing and annotation.</title>
        <authorList>
            <consortium name="The Broad Institute Genomics Platform"/>
            <consortium name="The Broad Institute Genome Sequencing Center for Infectious Disease"/>
            <person name="Wu L."/>
            <person name="Ma J."/>
        </authorList>
    </citation>
    <scope>NUCLEOTIDE SEQUENCE [LARGE SCALE GENOMIC DNA]</scope>
    <source>
        <strain evidence="3">JCM 16702</strain>
    </source>
</reference>
<feature type="compositionally biased region" description="Acidic residues" evidence="1">
    <location>
        <begin position="47"/>
        <end position="61"/>
    </location>
</feature>
<proteinExistence type="predicted"/>
<comment type="caution">
    <text evidence="2">The sequence shown here is derived from an EMBL/GenBank/DDBJ whole genome shotgun (WGS) entry which is preliminary data.</text>
</comment>
<evidence type="ECO:0008006" key="4">
    <source>
        <dbReference type="Google" id="ProtNLM"/>
    </source>
</evidence>
<evidence type="ECO:0000256" key="1">
    <source>
        <dbReference type="SAM" id="MobiDB-lite"/>
    </source>
</evidence>
<organism evidence="2 3">
    <name type="scientific">Actinomadura miaoliensis</name>
    <dbReference type="NCBI Taxonomy" id="430685"/>
    <lineage>
        <taxon>Bacteria</taxon>
        <taxon>Bacillati</taxon>
        <taxon>Actinomycetota</taxon>
        <taxon>Actinomycetes</taxon>
        <taxon>Streptosporangiales</taxon>
        <taxon>Thermomonosporaceae</taxon>
        <taxon>Actinomadura</taxon>
    </lineage>
</organism>
<name>A0ABP7W1I7_9ACTN</name>
<evidence type="ECO:0000313" key="2">
    <source>
        <dbReference type="EMBL" id="GAA4078850.1"/>
    </source>
</evidence>
<feature type="compositionally biased region" description="Polar residues" evidence="1">
    <location>
        <begin position="31"/>
        <end position="43"/>
    </location>
</feature>
<sequence length="61" mass="6744">MCTSARTKPNNEKKTKGIAMTLPIWKKVDTTDQGDQIPTQTVRSEGEPETPEDEGPELLDS</sequence>
<protein>
    <recommendedName>
        <fullName evidence="4">Albusnodin family lasso peptide</fullName>
    </recommendedName>
</protein>
<dbReference type="EMBL" id="BAAAZG010000025">
    <property type="protein sequence ID" value="GAA4078850.1"/>
    <property type="molecule type" value="Genomic_DNA"/>
</dbReference>
<accession>A0ABP7W1I7</accession>